<comment type="caution">
    <text evidence="20">The sequence shown here is derived from an EMBL/GenBank/DDBJ whole genome shotgun (WGS) entry which is preliminary data.</text>
</comment>
<keyword evidence="10 16" id="KW-1133">Transmembrane helix</keyword>
<dbReference type="InterPro" id="IPR000719">
    <property type="entry name" value="Prot_kinase_dom"/>
</dbReference>
<dbReference type="InterPro" id="IPR017441">
    <property type="entry name" value="Protein_kinase_ATP_BS"/>
</dbReference>
<evidence type="ECO:0000256" key="16">
    <source>
        <dbReference type="SAM" id="Phobius"/>
    </source>
</evidence>
<dbReference type="Proteomes" id="UP000288805">
    <property type="component" value="Unassembled WGS sequence"/>
</dbReference>
<feature type="chain" id="PRO_5019233494" description="non-specific serine/threonine protein kinase" evidence="17">
    <location>
        <begin position="21"/>
        <end position="737"/>
    </location>
</feature>
<dbReference type="InterPro" id="IPR013766">
    <property type="entry name" value="Thioredoxin_domain"/>
</dbReference>
<dbReference type="FunFam" id="3.40.30.10:FF:000424">
    <property type="entry name" value="Predicted protein"/>
    <property type="match status" value="1"/>
</dbReference>
<keyword evidence="3" id="KW-1003">Cell membrane</keyword>
<feature type="domain" description="Protein kinase" evidence="18">
    <location>
        <begin position="230"/>
        <end position="501"/>
    </location>
</feature>
<dbReference type="CDD" id="cd02961">
    <property type="entry name" value="PDI_a_family"/>
    <property type="match status" value="1"/>
</dbReference>
<evidence type="ECO:0000256" key="5">
    <source>
        <dbReference type="ARBA" id="ARBA00022679"/>
    </source>
</evidence>
<dbReference type="InterPro" id="IPR001245">
    <property type="entry name" value="Ser-Thr/Tyr_kinase_cat_dom"/>
</dbReference>
<evidence type="ECO:0000256" key="3">
    <source>
        <dbReference type="ARBA" id="ARBA00022475"/>
    </source>
</evidence>
<dbReference type="FunFam" id="3.30.200.20:FF:000415">
    <property type="entry name" value="receptor-like serine/threonine-protein kinase NCRK"/>
    <property type="match status" value="1"/>
</dbReference>
<dbReference type="Pfam" id="PF07714">
    <property type="entry name" value="PK_Tyr_Ser-Thr"/>
    <property type="match status" value="1"/>
</dbReference>
<dbReference type="Gene3D" id="3.40.30.10">
    <property type="entry name" value="Glutaredoxin"/>
    <property type="match status" value="1"/>
</dbReference>
<dbReference type="FunFam" id="1.10.510.10:FF:000430">
    <property type="entry name" value="Protein kinase superfamily protein"/>
    <property type="match status" value="1"/>
</dbReference>
<evidence type="ECO:0000256" key="10">
    <source>
        <dbReference type="ARBA" id="ARBA00022989"/>
    </source>
</evidence>
<reference evidence="20 21" key="1">
    <citation type="journal article" date="2018" name="PLoS Genet.">
        <title>Population sequencing reveals clonal diversity and ancestral inbreeding in the grapevine cultivar Chardonnay.</title>
        <authorList>
            <person name="Roach M.J."/>
            <person name="Johnson D.L."/>
            <person name="Bohlmann J."/>
            <person name="van Vuuren H.J."/>
            <person name="Jones S.J."/>
            <person name="Pretorius I.S."/>
            <person name="Schmidt S.A."/>
            <person name="Borneman A.R."/>
        </authorList>
    </citation>
    <scope>NUCLEOTIDE SEQUENCE [LARGE SCALE GENOMIC DNA]</scope>
    <source>
        <strain evidence="21">cv. Chardonnay</strain>
        <tissue evidence="20">Leaf</tissue>
    </source>
</reference>
<dbReference type="SUPFAM" id="SSF52833">
    <property type="entry name" value="Thioredoxin-like"/>
    <property type="match status" value="1"/>
</dbReference>
<dbReference type="GO" id="GO:0004674">
    <property type="term" value="F:protein serine/threonine kinase activity"/>
    <property type="evidence" value="ECO:0007669"/>
    <property type="project" value="UniProtKB-KW"/>
</dbReference>
<dbReference type="EC" id="2.7.11.1" evidence="2"/>
<evidence type="ECO:0000256" key="9">
    <source>
        <dbReference type="ARBA" id="ARBA00022840"/>
    </source>
</evidence>
<comment type="subcellular location">
    <subcellularLocation>
        <location evidence="1">Cell membrane</location>
        <topology evidence="1">Single-pass membrane protein</topology>
    </subcellularLocation>
</comment>
<evidence type="ECO:0000256" key="7">
    <source>
        <dbReference type="ARBA" id="ARBA00022741"/>
    </source>
</evidence>
<feature type="signal peptide" evidence="17">
    <location>
        <begin position="1"/>
        <end position="20"/>
    </location>
</feature>
<dbReference type="PRINTS" id="PR00421">
    <property type="entry name" value="THIOREDOXIN"/>
</dbReference>
<evidence type="ECO:0000313" key="20">
    <source>
        <dbReference type="EMBL" id="RVW38753.1"/>
    </source>
</evidence>
<feature type="binding site" evidence="14">
    <location>
        <position position="258"/>
    </location>
    <ligand>
        <name>ATP</name>
        <dbReference type="ChEBI" id="CHEBI:30616"/>
    </ligand>
</feature>
<keyword evidence="11 16" id="KW-0472">Membrane</keyword>
<evidence type="ECO:0000256" key="8">
    <source>
        <dbReference type="ARBA" id="ARBA00022777"/>
    </source>
</evidence>
<dbReference type="AlphaFoldDB" id="A0A438DTF3"/>
<feature type="compositionally biased region" description="Basic and acidic residues" evidence="15">
    <location>
        <begin position="595"/>
        <end position="607"/>
    </location>
</feature>
<dbReference type="PROSITE" id="PS00194">
    <property type="entry name" value="THIOREDOXIN_1"/>
    <property type="match status" value="1"/>
</dbReference>
<dbReference type="InterPro" id="IPR017937">
    <property type="entry name" value="Thioredoxin_CS"/>
</dbReference>
<keyword evidence="5" id="KW-0808">Transferase</keyword>
<protein>
    <recommendedName>
        <fullName evidence="2">non-specific serine/threonine protein kinase</fullName>
        <ecNumber evidence="2">2.7.11.1</ecNumber>
    </recommendedName>
</protein>
<feature type="transmembrane region" description="Helical" evidence="16">
    <location>
        <begin position="147"/>
        <end position="171"/>
    </location>
</feature>
<dbReference type="InterPro" id="IPR036249">
    <property type="entry name" value="Thioredoxin-like_sf"/>
</dbReference>
<evidence type="ECO:0000259" key="19">
    <source>
        <dbReference type="PROSITE" id="PS51352"/>
    </source>
</evidence>
<dbReference type="GO" id="GO:0005886">
    <property type="term" value="C:plasma membrane"/>
    <property type="evidence" value="ECO:0007669"/>
    <property type="project" value="UniProtKB-SubCell"/>
</dbReference>
<keyword evidence="4" id="KW-0723">Serine/threonine-protein kinase</keyword>
<dbReference type="PROSITE" id="PS50011">
    <property type="entry name" value="PROTEIN_KINASE_DOM"/>
    <property type="match status" value="1"/>
</dbReference>
<comment type="catalytic activity">
    <reaction evidence="13">
        <text>L-seryl-[protein] + ATP = O-phospho-L-seryl-[protein] + ADP + H(+)</text>
        <dbReference type="Rhea" id="RHEA:17989"/>
        <dbReference type="Rhea" id="RHEA-COMP:9863"/>
        <dbReference type="Rhea" id="RHEA-COMP:11604"/>
        <dbReference type="ChEBI" id="CHEBI:15378"/>
        <dbReference type="ChEBI" id="CHEBI:29999"/>
        <dbReference type="ChEBI" id="CHEBI:30616"/>
        <dbReference type="ChEBI" id="CHEBI:83421"/>
        <dbReference type="ChEBI" id="CHEBI:456216"/>
        <dbReference type="EC" id="2.7.11.1"/>
    </reaction>
</comment>
<dbReference type="InterPro" id="IPR047117">
    <property type="entry name" value="PERK1-13-like"/>
</dbReference>
<dbReference type="InterPro" id="IPR011009">
    <property type="entry name" value="Kinase-like_dom_sf"/>
</dbReference>
<organism evidence="20 21">
    <name type="scientific">Vitis vinifera</name>
    <name type="common">Grape</name>
    <dbReference type="NCBI Taxonomy" id="29760"/>
    <lineage>
        <taxon>Eukaryota</taxon>
        <taxon>Viridiplantae</taxon>
        <taxon>Streptophyta</taxon>
        <taxon>Embryophyta</taxon>
        <taxon>Tracheophyta</taxon>
        <taxon>Spermatophyta</taxon>
        <taxon>Magnoliopsida</taxon>
        <taxon>eudicotyledons</taxon>
        <taxon>Gunneridae</taxon>
        <taxon>Pentapetalae</taxon>
        <taxon>rosids</taxon>
        <taxon>Vitales</taxon>
        <taxon>Vitaceae</taxon>
        <taxon>Viteae</taxon>
        <taxon>Vitis</taxon>
    </lineage>
</organism>
<keyword evidence="17" id="KW-0732">Signal</keyword>
<evidence type="ECO:0000256" key="4">
    <source>
        <dbReference type="ARBA" id="ARBA00022527"/>
    </source>
</evidence>
<keyword evidence="7 14" id="KW-0547">Nucleotide-binding</keyword>
<evidence type="ECO:0000256" key="14">
    <source>
        <dbReference type="PROSITE-ProRule" id="PRU10141"/>
    </source>
</evidence>
<proteinExistence type="predicted"/>
<evidence type="ECO:0000256" key="1">
    <source>
        <dbReference type="ARBA" id="ARBA00004162"/>
    </source>
</evidence>
<evidence type="ECO:0000256" key="2">
    <source>
        <dbReference type="ARBA" id="ARBA00012513"/>
    </source>
</evidence>
<dbReference type="SUPFAM" id="SSF56112">
    <property type="entry name" value="Protein kinase-like (PK-like)"/>
    <property type="match status" value="1"/>
</dbReference>
<dbReference type="GO" id="GO:0005524">
    <property type="term" value="F:ATP binding"/>
    <property type="evidence" value="ECO:0007669"/>
    <property type="project" value="UniProtKB-UniRule"/>
</dbReference>
<dbReference type="Pfam" id="PF00085">
    <property type="entry name" value="Thioredoxin"/>
    <property type="match status" value="1"/>
</dbReference>
<dbReference type="PROSITE" id="PS00107">
    <property type="entry name" value="PROTEIN_KINASE_ATP"/>
    <property type="match status" value="1"/>
</dbReference>
<accession>A0A438DTF3</accession>
<comment type="catalytic activity">
    <reaction evidence="12">
        <text>L-threonyl-[protein] + ATP = O-phospho-L-threonyl-[protein] + ADP + H(+)</text>
        <dbReference type="Rhea" id="RHEA:46608"/>
        <dbReference type="Rhea" id="RHEA-COMP:11060"/>
        <dbReference type="Rhea" id="RHEA-COMP:11605"/>
        <dbReference type="ChEBI" id="CHEBI:15378"/>
        <dbReference type="ChEBI" id="CHEBI:30013"/>
        <dbReference type="ChEBI" id="CHEBI:30616"/>
        <dbReference type="ChEBI" id="CHEBI:61977"/>
        <dbReference type="ChEBI" id="CHEBI:456216"/>
        <dbReference type="EC" id="2.7.11.1"/>
    </reaction>
</comment>
<evidence type="ECO:0000256" key="12">
    <source>
        <dbReference type="ARBA" id="ARBA00047899"/>
    </source>
</evidence>
<dbReference type="EMBL" id="QGNW01001500">
    <property type="protein sequence ID" value="RVW38753.1"/>
    <property type="molecule type" value="Genomic_DNA"/>
</dbReference>
<feature type="region of interest" description="Disordered" evidence="15">
    <location>
        <begin position="593"/>
        <end position="614"/>
    </location>
</feature>
<evidence type="ECO:0000256" key="13">
    <source>
        <dbReference type="ARBA" id="ARBA00048679"/>
    </source>
</evidence>
<evidence type="ECO:0000313" key="21">
    <source>
        <dbReference type="Proteomes" id="UP000288805"/>
    </source>
</evidence>
<evidence type="ECO:0000256" key="6">
    <source>
        <dbReference type="ARBA" id="ARBA00022692"/>
    </source>
</evidence>
<feature type="domain" description="Thioredoxin" evidence="19">
    <location>
        <begin position="617"/>
        <end position="737"/>
    </location>
</feature>
<evidence type="ECO:0000256" key="17">
    <source>
        <dbReference type="SAM" id="SignalP"/>
    </source>
</evidence>
<dbReference type="Gene3D" id="1.10.510.10">
    <property type="entry name" value="Transferase(Phosphotransferase) domain 1"/>
    <property type="match status" value="1"/>
</dbReference>
<keyword evidence="9 14" id="KW-0067">ATP-binding</keyword>
<dbReference type="PANTHER" id="PTHR47982:SF9">
    <property type="entry name" value="NON-SPECIFIC SERINE_THREONINE PROTEIN KINASE"/>
    <property type="match status" value="1"/>
</dbReference>
<evidence type="ECO:0000256" key="15">
    <source>
        <dbReference type="SAM" id="MobiDB-lite"/>
    </source>
</evidence>
<keyword evidence="6 16" id="KW-0812">Transmembrane</keyword>
<evidence type="ECO:0000256" key="11">
    <source>
        <dbReference type="ARBA" id="ARBA00023136"/>
    </source>
</evidence>
<evidence type="ECO:0000259" key="18">
    <source>
        <dbReference type="PROSITE" id="PS50011"/>
    </source>
</evidence>
<sequence length="737" mass="82633">MRLYWWQQLPLLILIQLLEPNRLSHKLYAEALLTCKSTVGSPRQFSGRAGRYPCLRQWVFVDYHKLKDQGVVSLFPKAHPPSPQIRSINLSPFAPKLYLSHKSIQSQAKLHKTRNLRITAAVDGDSGVPTLTTLPPTNVNKPSKQRLAAIVGGIGAALLVVIIVVLVYICLMRVKRFIRRTSETASSVPSPPVEWDGRNTSLQASALSPYGTMHLRQLTIMELEHATCNFSQNNIIGEGGFGLVYKGLLLDGSIVAIKRRLHTPTQFFAHEVKRIARVQHKHLVKLIGYCEENHQQLLVYDYLQNGNVGNHLFASDSEGLPIGRLEIWQRLSIALGAAKGLEHLHSLVPSFLHMHFRTSNVLVDENFTAKVSDFGISRLLAEGARAGSSSAIDCFLDPELRSSKNFSETSDVYSYGVFLLELISGREAHGRDEPNSQQNLVLHARCINDLNHFVDKTLGDHTMDAVKEMMELALACVDISVRRPTMKKVVEELERIQHREIGHLQAQLGEEIGVVTLGNLETTSFKFFFSSSKSPTHSDLTGLKLVAITMSGRLVLLLFLSSLLLFSQFSPSLSTDKNDDDLDEDLSFLEQDDVVEPHHSKSGHTSDLDEFDDDALDDDFDNHSDFDEPDSDYGKYSQPEIDEKDVVVLKERNFSDVIENNQYVMVEFYAPWCGHCQALAPEYAAAATELKEEKVVLAKVDATEESELAHEYDIQGFPTVYFFIDGVHKPYPGQRTK</sequence>
<name>A0A438DTF3_VITVI</name>
<dbReference type="Gene3D" id="3.30.200.20">
    <property type="entry name" value="Phosphorylase Kinase, domain 1"/>
    <property type="match status" value="1"/>
</dbReference>
<keyword evidence="8 20" id="KW-0418">Kinase</keyword>
<gene>
    <name evidence="20" type="primary">PBL28_3</name>
    <name evidence="20" type="ORF">CK203_074186</name>
</gene>
<dbReference type="PANTHER" id="PTHR47982">
    <property type="entry name" value="PROLINE-RICH RECEPTOR-LIKE PROTEIN KINASE PERK4"/>
    <property type="match status" value="1"/>
</dbReference>
<dbReference type="PROSITE" id="PS51352">
    <property type="entry name" value="THIOREDOXIN_2"/>
    <property type="match status" value="1"/>
</dbReference>